<gene>
    <name evidence="1" type="ORF">CCACVL1_10777</name>
</gene>
<dbReference type="Gramene" id="OMO84535">
    <property type="protein sequence ID" value="OMO84535"/>
    <property type="gene ID" value="CCACVL1_10777"/>
</dbReference>
<sequence length="68" mass="8025">MGFDTVWKRFMLSTTAEIKRFFCLPRSIAAHLAFSIRLLEMRGLSSYENIMHLIGDCAISWNLHRKRH</sequence>
<accession>A0A1R3IPM4</accession>
<protein>
    <submittedName>
        <fullName evidence="1">Uncharacterized protein</fullName>
    </submittedName>
</protein>
<comment type="caution">
    <text evidence="1">The sequence shown here is derived from an EMBL/GenBank/DDBJ whole genome shotgun (WGS) entry which is preliminary data.</text>
</comment>
<dbReference type="Proteomes" id="UP000188268">
    <property type="component" value="Unassembled WGS sequence"/>
</dbReference>
<dbReference type="AlphaFoldDB" id="A0A1R3IPM4"/>
<proteinExistence type="predicted"/>
<keyword evidence="2" id="KW-1185">Reference proteome</keyword>
<evidence type="ECO:0000313" key="1">
    <source>
        <dbReference type="EMBL" id="OMO84535.1"/>
    </source>
</evidence>
<evidence type="ECO:0000313" key="2">
    <source>
        <dbReference type="Proteomes" id="UP000188268"/>
    </source>
</evidence>
<dbReference type="EMBL" id="AWWV01009719">
    <property type="protein sequence ID" value="OMO84535.1"/>
    <property type="molecule type" value="Genomic_DNA"/>
</dbReference>
<reference evidence="1 2" key="1">
    <citation type="submission" date="2013-09" db="EMBL/GenBank/DDBJ databases">
        <title>Corchorus capsularis genome sequencing.</title>
        <authorList>
            <person name="Alam M."/>
            <person name="Haque M.S."/>
            <person name="Islam M.S."/>
            <person name="Emdad E.M."/>
            <person name="Islam M.M."/>
            <person name="Ahmed B."/>
            <person name="Halim A."/>
            <person name="Hossen Q.M.M."/>
            <person name="Hossain M.Z."/>
            <person name="Ahmed R."/>
            <person name="Khan M.M."/>
            <person name="Islam R."/>
            <person name="Rashid M.M."/>
            <person name="Khan S.A."/>
            <person name="Rahman M.S."/>
            <person name="Alam M."/>
        </authorList>
    </citation>
    <scope>NUCLEOTIDE SEQUENCE [LARGE SCALE GENOMIC DNA]</scope>
    <source>
        <strain evidence="2">cv. CVL-1</strain>
        <tissue evidence="1">Whole seedling</tissue>
    </source>
</reference>
<organism evidence="1 2">
    <name type="scientific">Corchorus capsularis</name>
    <name type="common">Jute</name>
    <dbReference type="NCBI Taxonomy" id="210143"/>
    <lineage>
        <taxon>Eukaryota</taxon>
        <taxon>Viridiplantae</taxon>
        <taxon>Streptophyta</taxon>
        <taxon>Embryophyta</taxon>
        <taxon>Tracheophyta</taxon>
        <taxon>Spermatophyta</taxon>
        <taxon>Magnoliopsida</taxon>
        <taxon>eudicotyledons</taxon>
        <taxon>Gunneridae</taxon>
        <taxon>Pentapetalae</taxon>
        <taxon>rosids</taxon>
        <taxon>malvids</taxon>
        <taxon>Malvales</taxon>
        <taxon>Malvaceae</taxon>
        <taxon>Grewioideae</taxon>
        <taxon>Apeibeae</taxon>
        <taxon>Corchorus</taxon>
    </lineage>
</organism>
<name>A0A1R3IPM4_COCAP</name>